<reference evidence="2" key="2">
    <citation type="journal article" date="2022" name="BMC Genomics">
        <title>Comparative genome analysis of mycobacteria focusing on tRNA and non-coding RNA.</title>
        <authorList>
            <person name="Behra P.R.K."/>
            <person name="Pettersson B.M.F."/>
            <person name="Ramesh M."/>
            <person name="Das S."/>
            <person name="Dasgupta S."/>
            <person name="Kirsebom L.A."/>
        </authorList>
    </citation>
    <scope>NUCLEOTIDE SEQUENCE</scope>
    <source>
        <strain evidence="2">DSM 45439</strain>
    </source>
</reference>
<gene>
    <name evidence="2" type="ORF">H7I91_21750</name>
</gene>
<sequence length="157" mass="16247">MAGAPEIRVTPSEAVSQMSALRGRFEESQPDTSQTFGPGIDTRIADAARSQLQASKQVVSDAAATAGQGRDAATGLDEQDRQNLAKVEAVRSELAGFNAGRGGVDAPRLAEGEGWRPWGDDDDGEVDEWGTPIPHLPVVHPDGAGPGPGVTGGRPPI</sequence>
<dbReference type="EMBL" id="JACKTG010000074">
    <property type="protein sequence ID" value="MCV6991863.1"/>
    <property type="molecule type" value="Genomic_DNA"/>
</dbReference>
<feature type="region of interest" description="Disordered" evidence="1">
    <location>
        <begin position="98"/>
        <end position="157"/>
    </location>
</feature>
<evidence type="ECO:0000313" key="3">
    <source>
        <dbReference type="Proteomes" id="UP001207588"/>
    </source>
</evidence>
<evidence type="ECO:0000256" key="1">
    <source>
        <dbReference type="SAM" id="MobiDB-lite"/>
    </source>
</evidence>
<dbReference type="AlphaFoldDB" id="A0AAW5S9U1"/>
<name>A0AAW5S9U1_MYCBC</name>
<dbReference type="Proteomes" id="UP001207588">
    <property type="component" value="Unassembled WGS sequence"/>
</dbReference>
<evidence type="ECO:0000313" key="2">
    <source>
        <dbReference type="EMBL" id="MCV6991863.1"/>
    </source>
</evidence>
<comment type="caution">
    <text evidence="2">The sequence shown here is derived from an EMBL/GenBank/DDBJ whole genome shotgun (WGS) entry which is preliminary data.</text>
</comment>
<feature type="compositionally biased region" description="Gly residues" evidence="1">
    <location>
        <begin position="144"/>
        <end position="157"/>
    </location>
</feature>
<dbReference type="RefSeq" id="WP_139800106.1">
    <property type="nucleotide sequence ID" value="NZ_JACKTG010000074.1"/>
</dbReference>
<accession>A0AAW5S9U1</accession>
<proteinExistence type="predicted"/>
<organism evidence="2 3">
    <name type="scientific">Mycobacterium bouchedurhonense</name>
    <dbReference type="NCBI Taxonomy" id="701041"/>
    <lineage>
        <taxon>Bacteria</taxon>
        <taxon>Bacillati</taxon>
        <taxon>Actinomycetota</taxon>
        <taxon>Actinomycetes</taxon>
        <taxon>Mycobacteriales</taxon>
        <taxon>Mycobacteriaceae</taxon>
        <taxon>Mycobacterium</taxon>
        <taxon>Mycobacterium avium complex (MAC)</taxon>
    </lineage>
</organism>
<reference evidence="2" key="1">
    <citation type="submission" date="2020-07" db="EMBL/GenBank/DDBJ databases">
        <authorList>
            <person name="Pettersson B.M.F."/>
            <person name="Behra P.R.K."/>
            <person name="Ramesh M."/>
            <person name="Das S."/>
            <person name="Dasgupta S."/>
            <person name="Kirsebom L.A."/>
        </authorList>
    </citation>
    <scope>NUCLEOTIDE SEQUENCE</scope>
    <source>
        <strain evidence="2">DSM 45439</strain>
    </source>
</reference>
<protein>
    <submittedName>
        <fullName evidence="2">Uncharacterized protein</fullName>
    </submittedName>
</protein>